<keyword evidence="7" id="KW-1185">Reference proteome</keyword>
<evidence type="ECO:0000259" key="5">
    <source>
        <dbReference type="PROSITE" id="PS50977"/>
    </source>
</evidence>
<dbReference type="Proteomes" id="UP000320239">
    <property type="component" value="Unassembled WGS sequence"/>
</dbReference>
<dbReference type="PRINTS" id="PR00455">
    <property type="entry name" value="HTHTETR"/>
</dbReference>
<dbReference type="Gene3D" id="1.10.357.10">
    <property type="entry name" value="Tetracycline Repressor, domain 2"/>
    <property type="match status" value="1"/>
</dbReference>
<comment type="caution">
    <text evidence="6">The sequence shown here is derived from an EMBL/GenBank/DDBJ whole genome shotgun (WGS) entry which is preliminary data.</text>
</comment>
<feature type="DNA-binding region" description="H-T-H motif" evidence="4">
    <location>
        <begin position="39"/>
        <end position="58"/>
    </location>
</feature>
<protein>
    <submittedName>
        <fullName evidence="6">TetR family transcriptional regulator</fullName>
    </submittedName>
</protein>
<evidence type="ECO:0000256" key="4">
    <source>
        <dbReference type="PROSITE-ProRule" id="PRU00335"/>
    </source>
</evidence>
<dbReference type="AlphaFoldDB" id="A0A561WSA8"/>
<dbReference type="GO" id="GO:0000976">
    <property type="term" value="F:transcription cis-regulatory region binding"/>
    <property type="evidence" value="ECO:0007669"/>
    <property type="project" value="TreeGrafter"/>
</dbReference>
<dbReference type="InterPro" id="IPR001647">
    <property type="entry name" value="HTH_TetR"/>
</dbReference>
<organism evidence="6 7">
    <name type="scientific">Actinoplanes teichomyceticus</name>
    <dbReference type="NCBI Taxonomy" id="1867"/>
    <lineage>
        <taxon>Bacteria</taxon>
        <taxon>Bacillati</taxon>
        <taxon>Actinomycetota</taxon>
        <taxon>Actinomycetes</taxon>
        <taxon>Micromonosporales</taxon>
        <taxon>Micromonosporaceae</taxon>
        <taxon>Actinoplanes</taxon>
    </lineage>
</organism>
<feature type="domain" description="HTH tetR-type" evidence="5">
    <location>
        <begin position="16"/>
        <end position="76"/>
    </location>
</feature>
<evidence type="ECO:0000256" key="1">
    <source>
        <dbReference type="ARBA" id="ARBA00023015"/>
    </source>
</evidence>
<dbReference type="SUPFAM" id="SSF46689">
    <property type="entry name" value="Homeodomain-like"/>
    <property type="match status" value="1"/>
</dbReference>
<gene>
    <name evidence="6" type="ORF">FHX34_1011747</name>
</gene>
<sequence length="215" mass="23097">MTGMSDVTGLRELKKQATRERLAHQATVLFIEHGFDNVTIADVAAAAGVSKMTVTNYFPLKEDLVFDAYALVEDSLAAAVRARRPGESVLHGLHRQYLAALGGTYPVLTGHSSAGFARLVHESPRLRAREREIDERREEALAAALAAEDGAGDADHTRAAAAQLAAAHRVLFRLVRSLVRDGMPQDQTDRRAAAAAAVSFGLLEPALGDYLVQTA</sequence>
<dbReference type="InterPro" id="IPR050109">
    <property type="entry name" value="HTH-type_TetR-like_transc_reg"/>
</dbReference>
<keyword evidence="2 4" id="KW-0238">DNA-binding</keyword>
<dbReference type="PROSITE" id="PS50977">
    <property type="entry name" value="HTH_TETR_2"/>
    <property type="match status" value="1"/>
</dbReference>
<keyword evidence="1" id="KW-0805">Transcription regulation</keyword>
<name>A0A561WSA8_ACTTI</name>
<dbReference type="PANTHER" id="PTHR30055:SF234">
    <property type="entry name" value="HTH-TYPE TRANSCRIPTIONAL REGULATOR BETI"/>
    <property type="match status" value="1"/>
</dbReference>
<dbReference type="EMBL" id="VIWY01000001">
    <property type="protein sequence ID" value="TWG26749.1"/>
    <property type="molecule type" value="Genomic_DNA"/>
</dbReference>
<dbReference type="PANTHER" id="PTHR30055">
    <property type="entry name" value="HTH-TYPE TRANSCRIPTIONAL REGULATOR RUTR"/>
    <property type="match status" value="1"/>
</dbReference>
<evidence type="ECO:0000256" key="2">
    <source>
        <dbReference type="ARBA" id="ARBA00023125"/>
    </source>
</evidence>
<accession>A0A561WSA8</accession>
<proteinExistence type="predicted"/>
<evidence type="ECO:0000313" key="6">
    <source>
        <dbReference type="EMBL" id="TWG26749.1"/>
    </source>
</evidence>
<keyword evidence="3" id="KW-0804">Transcription</keyword>
<dbReference type="GO" id="GO:0003700">
    <property type="term" value="F:DNA-binding transcription factor activity"/>
    <property type="evidence" value="ECO:0007669"/>
    <property type="project" value="TreeGrafter"/>
</dbReference>
<dbReference type="InterPro" id="IPR009057">
    <property type="entry name" value="Homeodomain-like_sf"/>
</dbReference>
<dbReference type="Pfam" id="PF00440">
    <property type="entry name" value="TetR_N"/>
    <property type="match status" value="1"/>
</dbReference>
<evidence type="ECO:0000313" key="7">
    <source>
        <dbReference type="Proteomes" id="UP000320239"/>
    </source>
</evidence>
<reference evidence="6 7" key="1">
    <citation type="submission" date="2019-06" db="EMBL/GenBank/DDBJ databases">
        <title>Sequencing the genomes of 1000 actinobacteria strains.</title>
        <authorList>
            <person name="Klenk H.-P."/>
        </authorList>
    </citation>
    <scope>NUCLEOTIDE SEQUENCE [LARGE SCALE GENOMIC DNA]</scope>
    <source>
        <strain evidence="6 7">DSM 43866</strain>
    </source>
</reference>
<evidence type="ECO:0000256" key="3">
    <source>
        <dbReference type="ARBA" id="ARBA00023163"/>
    </source>
</evidence>